<feature type="compositionally biased region" description="Pro residues" evidence="1">
    <location>
        <begin position="125"/>
        <end position="142"/>
    </location>
</feature>
<dbReference type="EMBL" id="FUEG01000007">
    <property type="protein sequence ID" value="SJL06572.1"/>
    <property type="molecule type" value="Genomic_DNA"/>
</dbReference>
<evidence type="ECO:0000313" key="4">
    <source>
        <dbReference type="Proteomes" id="UP000219338"/>
    </source>
</evidence>
<dbReference type="PROSITE" id="PS50011">
    <property type="entry name" value="PROTEIN_KINASE_DOM"/>
    <property type="match status" value="1"/>
</dbReference>
<dbReference type="PROSITE" id="PS00108">
    <property type="entry name" value="PROTEIN_KINASE_ST"/>
    <property type="match status" value="1"/>
</dbReference>
<dbReference type="GO" id="GO:0005524">
    <property type="term" value="F:ATP binding"/>
    <property type="evidence" value="ECO:0007669"/>
    <property type="project" value="InterPro"/>
</dbReference>
<feature type="compositionally biased region" description="Low complexity" evidence="1">
    <location>
        <begin position="631"/>
        <end position="640"/>
    </location>
</feature>
<dbReference type="SMART" id="SM00220">
    <property type="entry name" value="S_TKc"/>
    <property type="match status" value="1"/>
</dbReference>
<name>A0A284RCT8_ARMOS</name>
<feature type="region of interest" description="Disordered" evidence="1">
    <location>
        <begin position="552"/>
        <end position="586"/>
    </location>
</feature>
<feature type="region of interest" description="Disordered" evidence="1">
    <location>
        <begin position="218"/>
        <end position="241"/>
    </location>
</feature>
<evidence type="ECO:0000259" key="2">
    <source>
        <dbReference type="PROSITE" id="PS50011"/>
    </source>
</evidence>
<feature type="region of interest" description="Disordered" evidence="1">
    <location>
        <begin position="781"/>
        <end position="817"/>
    </location>
</feature>
<dbReference type="InterPro" id="IPR008271">
    <property type="entry name" value="Ser/Thr_kinase_AS"/>
</dbReference>
<accession>A0A284RCT8</accession>
<feature type="region of interest" description="Disordered" evidence="1">
    <location>
        <begin position="25"/>
        <end position="142"/>
    </location>
</feature>
<dbReference type="Proteomes" id="UP000219338">
    <property type="component" value="Unassembled WGS sequence"/>
</dbReference>
<dbReference type="Pfam" id="PF07714">
    <property type="entry name" value="PK_Tyr_Ser-Thr"/>
    <property type="match status" value="1"/>
</dbReference>
<dbReference type="Gene3D" id="1.10.510.10">
    <property type="entry name" value="Transferase(Phosphotransferase) domain 1"/>
    <property type="match status" value="1"/>
</dbReference>
<dbReference type="SUPFAM" id="SSF56112">
    <property type="entry name" value="Protein kinase-like (PK-like)"/>
    <property type="match status" value="1"/>
</dbReference>
<organism evidence="3 4">
    <name type="scientific">Armillaria ostoyae</name>
    <name type="common">Armillaria root rot fungus</name>
    <dbReference type="NCBI Taxonomy" id="47428"/>
    <lineage>
        <taxon>Eukaryota</taxon>
        <taxon>Fungi</taxon>
        <taxon>Dikarya</taxon>
        <taxon>Basidiomycota</taxon>
        <taxon>Agaricomycotina</taxon>
        <taxon>Agaricomycetes</taxon>
        <taxon>Agaricomycetidae</taxon>
        <taxon>Agaricales</taxon>
        <taxon>Marasmiineae</taxon>
        <taxon>Physalacriaceae</taxon>
        <taxon>Armillaria</taxon>
    </lineage>
</organism>
<proteinExistence type="predicted"/>
<dbReference type="InterPro" id="IPR000719">
    <property type="entry name" value="Prot_kinase_dom"/>
</dbReference>
<dbReference type="InterPro" id="IPR001245">
    <property type="entry name" value="Ser-Thr/Tyr_kinase_cat_dom"/>
</dbReference>
<dbReference type="AlphaFoldDB" id="A0A284RCT8"/>
<feature type="compositionally biased region" description="Basic and acidic residues" evidence="1">
    <location>
        <begin position="218"/>
        <end position="230"/>
    </location>
</feature>
<sequence>MKNENVDVLDPREQRKLAVAKLKLAASLPRLKGGRRPQMVQPESVGEGEKVQDNRDQTPDTDTPPPESIEPQVEVDAQIQEPSTEETEVTAVRPPYNHSDSSPKHDTTVPTHLFRSSIPNHRLSSPPPPSPSLIPPPPLPPLPPQLRRSYSTIRRQTAIHTFSGDVYDLPLSPAATPPPLRARPRCNITVTGDERLVIEHPLKHKQRLNILTPRLPKEVDAEANSGKDRSAATTNGFRTPPMPLLLTPPPTPSPQIQHHPDILPNIKARFRAPNHFPSTSTIPKRMKSFPLLTLNKKSTEQDRPAPARWRGVVVEEEDDERSEMLFQYSGLPPSIPERAPINGSSSRDPRSSDVPLNISTEPARTGTVDVPVYLSHRTSSRRHTLPASSYLTPRQDRVQGEDTEEEILYPSGPYRLRSPYDTGHGPDLEIRLPIDADDIDREKDNEFSIDRAPSSTSVSYLQQDAYDSFPRAPSNSRHNVVVESKIPADTTSFQTPPSLPPVAVLSTSLACTSDEPVSSWSSPFQLSAVASPAQGDPIPLSTDFMDLDGRTLGIDTSKRSGGDTTSTSTWERVVSSRSSSHSRTNSFGLREALNRTDSSISREYGASLDIGRTDKRDGSTLVARQSEIMQSSSASASVSALTRPSVSPGPLTSGVDYLQYQSSKLFPYPGMRKLEEERRLRGRIGGSLSTPDVSILGSGVEGEQAPTSAKSFNTLPAVELGVEHRIGHQISDATMRYQYLNSSATVPLSSQQDDFGISSAGSSLSKLPTVRKWLKAKKSKFLSSSSPGDGASNTASLSRPTQDNETVPEHEEPPINGASTLFDMGYAGTIPVSLTDVSKDEVRFHSNIPYISYPREQAIVDALLDASREPGPWHILDATTGELAKKVATILSKSEIYDQLSDLPVIQAQSTLDFLQDLLDIRGLPLSYKRTFLKTSLRLSRVYDCVPRCFTIGGFKKMDNHPFARGHFGDLWRGEVEETQVAVKQGRIYTGENNVKKVLRKMTREAIIWGQCDHPNVLPFYGIYRDSAPSSYCLMSPFMVNGPLRQYLSNANNPDRHSLALDITRGMNYLHKLFIVHGDLKGDNILITDDHRAVIADFGISFVMGVTIFGTSSSSRKGGTVRWQAPEVLNANPNSFSADVYSLACVYFEVFDGSMPWSDLTDGAVIMNVCFHNKHLPRPRYLAETKFPNLWWTLMVRCWAYESSHRPTLRTLMECLHVRGDTLPPPPKWDKPDLARLRGPLFQGKLDIPSDLPPFLNAE</sequence>
<feature type="region of interest" description="Disordered" evidence="1">
    <location>
        <begin position="328"/>
        <end position="362"/>
    </location>
</feature>
<keyword evidence="4" id="KW-1185">Reference proteome</keyword>
<feature type="compositionally biased region" description="Basic and acidic residues" evidence="1">
    <location>
        <begin position="47"/>
        <end position="58"/>
    </location>
</feature>
<dbReference type="GO" id="GO:0004674">
    <property type="term" value="F:protein serine/threonine kinase activity"/>
    <property type="evidence" value="ECO:0007669"/>
    <property type="project" value="TreeGrafter"/>
</dbReference>
<reference evidence="4" key="1">
    <citation type="journal article" date="2017" name="Nat. Ecol. Evol.">
        <title>Genome expansion and lineage-specific genetic innovations in the forest pathogenic fungi Armillaria.</title>
        <authorList>
            <person name="Sipos G."/>
            <person name="Prasanna A.N."/>
            <person name="Walter M.C."/>
            <person name="O'Connor E."/>
            <person name="Balint B."/>
            <person name="Krizsan K."/>
            <person name="Kiss B."/>
            <person name="Hess J."/>
            <person name="Varga T."/>
            <person name="Slot J."/>
            <person name="Riley R."/>
            <person name="Boka B."/>
            <person name="Rigling D."/>
            <person name="Barry K."/>
            <person name="Lee J."/>
            <person name="Mihaltcheva S."/>
            <person name="LaButti K."/>
            <person name="Lipzen A."/>
            <person name="Waldron R."/>
            <person name="Moloney N.M."/>
            <person name="Sperisen C."/>
            <person name="Kredics L."/>
            <person name="Vagvoelgyi C."/>
            <person name="Patrignani A."/>
            <person name="Fitzpatrick D."/>
            <person name="Nagy I."/>
            <person name="Doyle S."/>
            <person name="Anderson J.B."/>
            <person name="Grigoriev I.V."/>
            <person name="Gueldener U."/>
            <person name="Muensterkoetter M."/>
            <person name="Nagy L.G."/>
        </authorList>
    </citation>
    <scope>NUCLEOTIDE SEQUENCE [LARGE SCALE GENOMIC DNA]</scope>
    <source>
        <strain evidence="4">C18/9</strain>
    </source>
</reference>
<gene>
    <name evidence="3" type="ORF">ARMOST_09914</name>
</gene>
<feature type="region of interest" description="Disordered" evidence="1">
    <location>
        <begin position="627"/>
        <end position="648"/>
    </location>
</feature>
<dbReference type="InterPro" id="IPR011009">
    <property type="entry name" value="Kinase-like_dom_sf"/>
</dbReference>
<dbReference type="OrthoDB" id="26722at2759"/>
<evidence type="ECO:0000256" key="1">
    <source>
        <dbReference type="SAM" id="MobiDB-lite"/>
    </source>
</evidence>
<protein>
    <recommendedName>
        <fullName evidence="2">Protein kinase domain-containing protein</fullName>
    </recommendedName>
</protein>
<dbReference type="STRING" id="47428.A0A284RCT8"/>
<evidence type="ECO:0000313" key="3">
    <source>
        <dbReference type="EMBL" id="SJL06572.1"/>
    </source>
</evidence>
<feature type="domain" description="Protein kinase" evidence="2">
    <location>
        <begin position="957"/>
        <end position="1220"/>
    </location>
</feature>
<feature type="compositionally biased region" description="Low complexity" evidence="1">
    <location>
        <begin position="564"/>
        <end position="586"/>
    </location>
</feature>
<dbReference type="InterPro" id="IPR051681">
    <property type="entry name" value="Ser/Thr_Kinases-Pseudokinases"/>
</dbReference>
<dbReference type="PANTHER" id="PTHR44329">
    <property type="entry name" value="SERINE/THREONINE-PROTEIN KINASE TNNI3K-RELATED"/>
    <property type="match status" value="1"/>
</dbReference>
<feature type="compositionally biased region" description="Polar residues" evidence="1">
    <location>
        <begin position="791"/>
        <end position="805"/>
    </location>
</feature>